<sequence>MARPASVSLADTMNRGHRYRELFRPVCNVALFMLKRVCKTCPFVAPSTRVPRNILFRQNPAVVHRPTCRGFHLVPAGPEGGPSINDDTESYSEYGVEGLERLRPLVVRLAHRVHRKQLVSAVRRSATTAGLGLSFEERRLYVNKRDEKYIPGKNTERRDIVYAQRLNNFWEKIMFAGFLEKLHHSVDILAINETWLQLDEKDKASIYPAILSEASPSHRRAVARL</sequence>
<gene>
    <name evidence="1" type="ORF">EVAR_94459_1</name>
</gene>
<dbReference type="EMBL" id="BGZK01002015">
    <property type="protein sequence ID" value="GBP89640.1"/>
    <property type="molecule type" value="Genomic_DNA"/>
</dbReference>
<evidence type="ECO:0000313" key="2">
    <source>
        <dbReference type="Proteomes" id="UP000299102"/>
    </source>
</evidence>
<comment type="caution">
    <text evidence="1">The sequence shown here is derived from an EMBL/GenBank/DDBJ whole genome shotgun (WGS) entry which is preliminary data.</text>
</comment>
<reference evidence="1 2" key="1">
    <citation type="journal article" date="2019" name="Commun. Biol.">
        <title>The bagworm genome reveals a unique fibroin gene that provides high tensile strength.</title>
        <authorList>
            <person name="Kono N."/>
            <person name="Nakamura H."/>
            <person name="Ohtoshi R."/>
            <person name="Tomita M."/>
            <person name="Numata K."/>
            <person name="Arakawa K."/>
        </authorList>
    </citation>
    <scope>NUCLEOTIDE SEQUENCE [LARGE SCALE GENOMIC DNA]</scope>
</reference>
<evidence type="ECO:0000313" key="1">
    <source>
        <dbReference type="EMBL" id="GBP89640.1"/>
    </source>
</evidence>
<name>A0A4C1ZP19_EUMVA</name>
<dbReference type="Proteomes" id="UP000299102">
    <property type="component" value="Unassembled WGS sequence"/>
</dbReference>
<dbReference type="AlphaFoldDB" id="A0A4C1ZP19"/>
<organism evidence="1 2">
    <name type="scientific">Eumeta variegata</name>
    <name type="common">Bagworm moth</name>
    <name type="synonym">Eumeta japonica</name>
    <dbReference type="NCBI Taxonomy" id="151549"/>
    <lineage>
        <taxon>Eukaryota</taxon>
        <taxon>Metazoa</taxon>
        <taxon>Ecdysozoa</taxon>
        <taxon>Arthropoda</taxon>
        <taxon>Hexapoda</taxon>
        <taxon>Insecta</taxon>
        <taxon>Pterygota</taxon>
        <taxon>Neoptera</taxon>
        <taxon>Endopterygota</taxon>
        <taxon>Lepidoptera</taxon>
        <taxon>Glossata</taxon>
        <taxon>Ditrysia</taxon>
        <taxon>Tineoidea</taxon>
        <taxon>Psychidae</taxon>
        <taxon>Oiketicinae</taxon>
        <taxon>Eumeta</taxon>
    </lineage>
</organism>
<dbReference type="OrthoDB" id="416454at2759"/>
<protein>
    <submittedName>
        <fullName evidence="1">Uncharacterized protein</fullName>
    </submittedName>
</protein>
<accession>A0A4C1ZP19</accession>
<keyword evidence="2" id="KW-1185">Reference proteome</keyword>
<proteinExistence type="predicted"/>